<organism evidence="6 7">
    <name type="scientific">Patulibacter medicamentivorans</name>
    <dbReference type="NCBI Taxonomy" id="1097667"/>
    <lineage>
        <taxon>Bacteria</taxon>
        <taxon>Bacillati</taxon>
        <taxon>Actinomycetota</taxon>
        <taxon>Thermoleophilia</taxon>
        <taxon>Solirubrobacterales</taxon>
        <taxon>Patulibacteraceae</taxon>
        <taxon>Patulibacter</taxon>
    </lineage>
</organism>
<dbReference type="PROSITE" id="PS00622">
    <property type="entry name" value="HTH_LUXR_1"/>
    <property type="match status" value="1"/>
</dbReference>
<evidence type="ECO:0000256" key="4">
    <source>
        <dbReference type="SAM" id="MobiDB-lite"/>
    </source>
</evidence>
<dbReference type="Gene3D" id="1.10.10.10">
    <property type="entry name" value="Winged helix-like DNA-binding domain superfamily/Winged helix DNA-binding domain"/>
    <property type="match status" value="1"/>
</dbReference>
<accession>H0E3C0</accession>
<evidence type="ECO:0000259" key="5">
    <source>
        <dbReference type="PROSITE" id="PS50043"/>
    </source>
</evidence>
<comment type="caution">
    <text evidence="6">The sequence shown here is derived from an EMBL/GenBank/DDBJ whole genome shotgun (WGS) entry which is preliminary data.</text>
</comment>
<dbReference type="RefSeq" id="WP_007572203.1">
    <property type="nucleotide sequence ID" value="NZ_AGUD01000064.1"/>
</dbReference>
<dbReference type="Proteomes" id="UP000005143">
    <property type="component" value="Unassembled WGS sequence"/>
</dbReference>
<name>H0E3C0_9ACTN</name>
<sequence>MRPRNLTPRELEVVALVVEGLENEEIAEQLMISPHTVQSHVSNALAKLQVRTRTQLAVAVLRRGLVPLHPGGAPPVDDPASARALGGAEG</sequence>
<dbReference type="GO" id="GO:0006355">
    <property type="term" value="P:regulation of DNA-templated transcription"/>
    <property type="evidence" value="ECO:0007669"/>
    <property type="project" value="InterPro"/>
</dbReference>
<evidence type="ECO:0000313" key="6">
    <source>
        <dbReference type="EMBL" id="EHN11829.1"/>
    </source>
</evidence>
<protein>
    <submittedName>
        <fullName evidence="6">Regulatory protein LuxR:Response regulator receiver</fullName>
    </submittedName>
</protein>
<feature type="region of interest" description="Disordered" evidence="4">
    <location>
        <begin position="68"/>
        <end position="90"/>
    </location>
</feature>
<proteinExistence type="predicted"/>
<dbReference type="PRINTS" id="PR00038">
    <property type="entry name" value="HTHLUXR"/>
</dbReference>
<dbReference type="GO" id="GO:0003677">
    <property type="term" value="F:DNA binding"/>
    <property type="evidence" value="ECO:0007669"/>
    <property type="project" value="UniProtKB-KW"/>
</dbReference>
<keyword evidence="2" id="KW-0238">DNA-binding</keyword>
<reference evidence="6 7" key="1">
    <citation type="journal article" date="2013" name="Biodegradation">
        <title>Quantitative proteomic analysis of ibuprofen-degrading Patulibacter sp. strain I11.</title>
        <authorList>
            <person name="Almeida B."/>
            <person name="Kjeldal H."/>
            <person name="Lolas I."/>
            <person name="Knudsen A.D."/>
            <person name="Carvalho G."/>
            <person name="Nielsen K.L."/>
            <person name="Barreto Crespo M.T."/>
            <person name="Stensballe A."/>
            <person name="Nielsen J.L."/>
        </authorList>
    </citation>
    <scope>NUCLEOTIDE SEQUENCE [LARGE SCALE GENOMIC DNA]</scope>
    <source>
        <strain evidence="6 7">I11</strain>
    </source>
</reference>
<dbReference type="InterPro" id="IPR016032">
    <property type="entry name" value="Sig_transdc_resp-reg_C-effctor"/>
</dbReference>
<dbReference type="Pfam" id="PF00196">
    <property type="entry name" value="GerE"/>
    <property type="match status" value="1"/>
</dbReference>
<keyword evidence="1" id="KW-0805">Transcription regulation</keyword>
<dbReference type="SMART" id="SM00421">
    <property type="entry name" value="HTH_LUXR"/>
    <property type="match status" value="1"/>
</dbReference>
<evidence type="ECO:0000256" key="3">
    <source>
        <dbReference type="ARBA" id="ARBA00023163"/>
    </source>
</evidence>
<dbReference type="InterPro" id="IPR036388">
    <property type="entry name" value="WH-like_DNA-bd_sf"/>
</dbReference>
<gene>
    <name evidence="6" type="ORF">PAI11_12880</name>
</gene>
<evidence type="ECO:0000256" key="1">
    <source>
        <dbReference type="ARBA" id="ARBA00023015"/>
    </source>
</evidence>
<dbReference type="AlphaFoldDB" id="H0E3C0"/>
<dbReference type="PANTHER" id="PTHR44688:SF16">
    <property type="entry name" value="DNA-BINDING TRANSCRIPTIONAL ACTIVATOR DEVR_DOSR"/>
    <property type="match status" value="1"/>
</dbReference>
<evidence type="ECO:0000313" key="7">
    <source>
        <dbReference type="Proteomes" id="UP000005143"/>
    </source>
</evidence>
<dbReference type="CDD" id="cd06170">
    <property type="entry name" value="LuxR_C_like"/>
    <property type="match status" value="1"/>
</dbReference>
<keyword evidence="3" id="KW-0804">Transcription</keyword>
<dbReference type="PANTHER" id="PTHR44688">
    <property type="entry name" value="DNA-BINDING TRANSCRIPTIONAL ACTIVATOR DEVR_DOSR"/>
    <property type="match status" value="1"/>
</dbReference>
<dbReference type="PROSITE" id="PS50043">
    <property type="entry name" value="HTH_LUXR_2"/>
    <property type="match status" value="1"/>
</dbReference>
<dbReference type="SUPFAM" id="SSF46894">
    <property type="entry name" value="C-terminal effector domain of the bipartite response regulators"/>
    <property type="match status" value="1"/>
</dbReference>
<feature type="domain" description="HTH luxR-type" evidence="5">
    <location>
        <begin position="1"/>
        <end position="64"/>
    </location>
</feature>
<dbReference type="InterPro" id="IPR000792">
    <property type="entry name" value="Tscrpt_reg_LuxR_C"/>
</dbReference>
<dbReference type="EMBL" id="AGUD01000064">
    <property type="protein sequence ID" value="EHN11829.1"/>
    <property type="molecule type" value="Genomic_DNA"/>
</dbReference>
<evidence type="ECO:0000256" key="2">
    <source>
        <dbReference type="ARBA" id="ARBA00023125"/>
    </source>
</evidence>
<keyword evidence="7" id="KW-1185">Reference proteome</keyword>